<dbReference type="Pfam" id="PF02557">
    <property type="entry name" value="VanY"/>
    <property type="match status" value="1"/>
</dbReference>
<dbReference type="GO" id="GO:0006508">
    <property type="term" value="P:proteolysis"/>
    <property type="evidence" value="ECO:0007669"/>
    <property type="project" value="InterPro"/>
</dbReference>
<keyword evidence="1" id="KW-1133">Transmembrane helix</keyword>
<dbReference type="PANTHER" id="PTHR34385:SF1">
    <property type="entry name" value="PEPTIDOGLYCAN L-ALANYL-D-GLUTAMATE ENDOPEPTIDASE CWLK"/>
    <property type="match status" value="1"/>
</dbReference>
<dbReference type="InterPro" id="IPR003709">
    <property type="entry name" value="VanY-like_core_dom"/>
</dbReference>
<evidence type="ECO:0000256" key="1">
    <source>
        <dbReference type="SAM" id="Phobius"/>
    </source>
</evidence>
<feature type="domain" description="D-alanyl-D-alanine carboxypeptidase-like core" evidence="2">
    <location>
        <begin position="135"/>
        <end position="249"/>
    </location>
</feature>
<dbReference type="EMBL" id="DVFW01000014">
    <property type="protein sequence ID" value="HIQ80091.1"/>
    <property type="molecule type" value="Genomic_DNA"/>
</dbReference>
<name>A0A9D1CTV5_9FIRM</name>
<accession>A0A9D1CTV5</accession>
<dbReference type="PANTHER" id="PTHR34385">
    <property type="entry name" value="D-ALANYL-D-ALANINE CARBOXYPEPTIDASE"/>
    <property type="match status" value="1"/>
</dbReference>
<proteinExistence type="predicted"/>
<evidence type="ECO:0000259" key="2">
    <source>
        <dbReference type="Pfam" id="PF02557"/>
    </source>
</evidence>
<dbReference type="Gene3D" id="3.30.200.180">
    <property type="match status" value="1"/>
</dbReference>
<dbReference type="InterPro" id="IPR058193">
    <property type="entry name" value="VanY/YodJ_core_dom"/>
</dbReference>
<dbReference type="CDD" id="cd14852">
    <property type="entry name" value="LD-carboxypeptidase"/>
    <property type="match status" value="1"/>
</dbReference>
<dbReference type="SUPFAM" id="SSF55166">
    <property type="entry name" value="Hedgehog/DD-peptidase"/>
    <property type="match status" value="1"/>
</dbReference>
<reference evidence="3" key="1">
    <citation type="submission" date="2020-10" db="EMBL/GenBank/DDBJ databases">
        <authorList>
            <person name="Gilroy R."/>
        </authorList>
    </citation>
    <scope>NUCLEOTIDE SEQUENCE</scope>
    <source>
        <strain evidence="3">ChiSjej1B19-3389</strain>
    </source>
</reference>
<dbReference type="InterPro" id="IPR052179">
    <property type="entry name" value="DD-CPase-like"/>
</dbReference>
<keyword evidence="1" id="KW-0812">Transmembrane</keyword>
<evidence type="ECO:0000313" key="3">
    <source>
        <dbReference type="EMBL" id="HIQ80091.1"/>
    </source>
</evidence>
<sequence>MAPRKSAFHKFKKNVDQRDVLIAAGILVYAAALMIMILFAVSAGPQIAARQTQTVQKNVTVPEYSEESKAYTTVEIDQNSMYRGPLILVNNDYQSEVDGINLVNLMEESNGTYQVTDYNAQINGGAVMENVNAMFGDFYKAAGDNDVMINSGYRSKEIQQEIYDNTITAQGEEGASWVSKPGFSEHQTGYAFDLSLLTDDGIIEEFTGEDKYAWIAENCARYGFVVRYNDSKKDITGISNEPWHFRYVGQIHAAYMTQNNLCLEEYIDLLRSYTVDEPLIIKDLFLKNHMVYFVKADESGKTKVPVPSEQDYEISGNNVDGYIVTCKMN</sequence>
<gene>
    <name evidence="3" type="ORF">IAD32_02250</name>
</gene>
<keyword evidence="1" id="KW-0472">Membrane</keyword>
<dbReference type="Gene3D" id="3.30.1380.10">
    <property type="match status" value="1"/>
</dbReference>
<evidence type="ECO:0000313" key="4">
    <source>
        <dbReference type="Proteomes" id="UP000886787"/>
    </source>
</evidence>
<feature type="transmembrane region" description="Helical" evidence="1">
    <location>
        <begin position="20"/>
        <end position="41"/>
    </location>
</feature>
<dbReference type="Proteomes" id="UP000886787">
    <property type="component" value="Unassembled WGS sequence"/>
</dbReference>
<organism evidence="3 4">
    <name type="scientific">Candidatus Scatavimonas merdigallinarum</name>
    <dbReference type="NCBI Taxonomy" id="2840914"/>
    <lineage>
        <taxon>Bacteria</taxon>
        <taxon>Bacillati</taxon>
        <taxon>Bacillota</taxon>
        <taxon>Clostridia</taxon>
        <taxon>Eubacteriales</taxon>
        <taxon>Oscillospiraceae</taxon>
        <taxon>Oscillospiraceae incertae sedis</taxon>
        <taxon>Candidatus Scatavimonas</taxon>
    </lineage>
</organism>
<protein>
    <submittedName>
        <fullName evidence="3">M15 family metallopeptidase</fullName>
    </submittedName>
</protein>
<comment type="caution">
    <text evidence="3">The sequence shown here is derived from an EMBL/GenBank/DDBJ whole genome shotgun (WGS) entry which is preliminary data.</text>
</comment>
<reference evidence="3" key="2">
    <citation type="journal article" date="2021" name="PeerJ">
        <title>Extensive microbial diversity within the chicken gut microbiome revealed by metagenomics and culture.</title>
        <authorList>
            <person name="Gilroy R."/>
            <person name="Ravi A."/>
            <person name="Getino M."/>
            <person name="Pursley I."/>
            <person name="Horton D.L."/>
            <person name="Alikhan N.F."/>
            <person name="Baker D."/>
            <person name="Gharbi K."/>
            <person name="Hall N."/>
            <person name="Watson M."/>
            <person name="Adriaenssens E.M."/>
            <person name="Foster-Nyarko E."/>
            <person name="Jarju S."/>
            <person name="Secka A."/>
            <person name="Antonio M."/>
            <person name="Oren A."/>
            <person name="Chaudhuri R.R."/>
            <person name="La Ragione R."/>
            <person name="Hildebrand F."/>
            <person name="Pallen M.J."/>
        </authorList>
    </citation>
    <scope>NUCLEOTIDE SEQUENCE</scope>
    <source>
        <strain evidence="3">ChiSjej1B19-3389</strain>
    </source>
</reference>
<dbReference type="GO" id="GO:0008233">
    <property type="term" value="F:peptidase activity"/>
    <property type="evidence" value="ECO:0007669"/>
    <property type="project" value="InterPro"/>
</dbReference>
<dbReference type="InterPro" id="IPR009045">
    <property type="entry name" value="Zn_M74/Hedgehog-like"/>
</dbReference>
<dbReference type="AlphaFoldDB" id="A0A9D1CTV5"/>